<evidence type="ECO:0000313" key="2">
    <source>
        <dbReference type="Proteomes" id="UP000650081"/>
    </source>
</evidence>
<comment type="caution">
    <text evidence="1">The sequence shown here is derived from an EMBL/GenBank/DDBJ whole genome shotgun (WGS) entry which is preliminary data.</text>
</comment>
<accession>A0A923PS94</accession>
<protein>
    <submittedName>
        <fullName evidence="1">Uncharacterized protein</fullName>
    </submittedName>
</protein>
<name>A0A923PS94_9BACT</name>
<dbReference type="AlphaFoldDB" id="A0A923PS94"/>
<reference evidence="1" key="1">
    <citation type="submission" date="2020-08" db="EMBL/GenBank/DDBJ databases">
        <title>Lewinella bacteria from marine environments.</title>
        <authorList>
            <person name="Zhong Y."/>
        </authorList>
    </citation>
    <scope>NUCLEOTIDE SEQUENCE</scope>
    <source>
        <strain evidence="1">KCTC 42187</strain>
    </source>
</reference>
<dbReference type="Proteomes" id="UP000650081">
    <property type="component" value="Unassembled WGS sequence"/>
</dbReference>
<dbReference type="RefSeq" id="WP_187468566.1">
    <property type="nucleotide sequence ID" value="NZ_JACSIT010000153.1"/>
</dbReference>
<gene>
    <name evidence="1" type="ORF">H9S92_20470</name>
</gene>
<proteinExistence type="predicted"/>
<evidence type="ECO:0000313" key="1">
    <source>
        <dbReference type="EMBL" id="MBC6996559.1"/>
    </source>
</evidence>
<sequence length="108" mass="12042">MTWRRPCPLIPRHAHQAESYGETILWRSAEQAENQVSFHPAAPGEPGRGIAEIPLVELVALARNYITRGLDENELVRAMGNDINLSAVRGEPRKRILRAVEYAWASGA</sequence>
<keyword evidence="2" id="KW-1185">Reference proteome</keyword>
<organism evidence="1 2">
    <name type="scientific">Neolewinella lacunae</name>
    <dbReference type="NCBI Taxonomy" id="1517758"/>
    <lineage>
        <taxon>Bacteria</taxon>
        <taxon>Pseudomonadati</taxon>
        <taxon>Bacteroidota</taxon>
        <taxon>Saprospiria</taxon>
        <taxon>Saprospirales</taxon>
        <taxon>Lewinellaceae</taxon>
        <taxon>Neolewinella</taxon>
    </lineage>
</organism>
<dbReference type="EMBL" id="JACSIT010000153">
    <property type="protein sequence ID" value="MBC6996559.1"/>
    <property type="molecule type" value="Genomic_DNA"/>
</dbReference>